<dbReference type="AlphaFoldDB" id="A0AAX3EAY8"/>
<reference evidence="1" key="1">
    <citation type="submission" date="2022-10" db="EMBL/GenBank/DDBJ databases">
        <title>Complete genome of Methanoculleus submarinus DSM 15122.</title>
        <authorList>
            <person name="Chen S.-C."/>
            <person name="Lai S.-J."/>
            <person name="You Y.-T."/>
        </authorList>
    </citation>
    <scope>NUCLEOTIDE SEQUENCE</scope>
    <source>
        <strain evidence="1">DSM 15122</strain>
    </source>
</reference>
<dbReference type="EMBL" id="CP109831">
    <property type="protein sequence ID" value="UYU19258.1"/>
    <property type="molecule type" value="Genomic_DNA"/>
</dbReference>
<keyword evidence="2" id="KW-1185">Reference proteome</keyword>
<dbReference type="KEGG" id="msum:OH143_03990"/>
<proteinExistence type="predicted"/>
<dbReference type="Proteomes" id="UP001156196">
    <property type="component" value="Chromosome"/>
</dbReference>
<dbReference type="PROSITE" id="PS51257">
    <property type="entry name" value="PROKAR_LIPOPROTEIN"/>
    <property type="match status" value="1"/>
</dbReference>
<dbReference type="GeneID" id="4847984"/>
<accession>A0AAX3EAY8</accession>
<organism evidence="1 2">
    <name type="scientific">Methanoculleus submarinus</name>
    <dbReference type="NCBI Taxonomy" id="204050"/>
    <lineage>
        <taxon>Archaea</taxon>
        <taxon>Methanobacteriati</taxon>
        <taxon>Methanobacteriota</taxon>
        <taxon>Stenosarchaea group</taxon>
        <taxon>Methanomicrobia</taxon>
        <taxon>Methanomicrobiales</taxon>
        <taxon>Methanomicrobiaceae</taxon>
        <taxon>Methanoculleus</taxon>
    </lineage>
</organism>
<evidence type="ECO:0000313" key="1">
    <source>
        <dbReference type="EMBL" id="UYU19258.1"/>
    </source>
</evidence>
<protein>
    <submittedName>
        <fullName evidence="1">Uncharacterized protein</fullName>
    </submittedName>
</protein>
<evidence type="ECO:0000313" key="2">
    <source>
        <dbReference type="Proteomes" id="UP001156196"/>
    </source>
</evidence>
<dbReference type="RefSeq" id="WP_011844781.1">
    <property type="nucleotide sequence ID" value="NZ_CP109831.1"/>
</dbReference>
<name>A0AAX3EAY8_9EURY</name>
<dbReference type="GeneID" id="76730024"/>
<gene>
    <name evidence="1" type="ORF">OH143_03990</name>
</gene>
<sequence length="254" mass="28555">MRCQLPIVLLALVVAQVFLCGCLSDEPQGLHTRFMHKLSIKTNTPIENVTFLVPVPTRDDLPAIGSEQISDAFYVDHLPEHYDCTIVPVDGQYYLQLTAPQMDPARPIHVDYYNYTSFGDKFRPEVVPQLIDTRYPFGNESLFSPKQNLTLIAGAPGIVETRGINPGCRYSYTIPVYAYYENGTRIEIYSDIWGENGWVEQFDAGMLNRYYDHYHLVITGDPQGWMPAGGVVTTGQGMYEEWQLNASPTSGAGE</sequence>